<evidence type="ECO:0000256" key="1">
    <source>
        <dbReference type="SAM" id="SignalP"/>
    </source>
</evidence>
<dbReference type="STRING" id="1197477.IA57_11490"/>
<gene>
    <name evidence="2" type="ORF">IA57_11490</name>
</gene>
<protein>
    <submittedName>
        <fullName evidence="2">Uncharacterized protein</fullName>
    </submittedName>
</protein>
<comment type="caution">
    <text evidence="2">The sequence shown here is derived from an EMBL/GenBank/DDBJ whole genome shotgun (WGS) entry which is preliminary data.</text>
</comment>
<organism evidence="2 3">
    <name type="scientific">Mangrovimonas yunxiaonensis</name>
    <dbReference type="NCBI Taxonomy" id="1197477"/>
    <lineage>
        <taxon>Bacteria</taxon>
        <taxon>Pseudomonadati</taxon>
        <taxon>Bacteroidota</taxon>
        <taxon>Flavobacteriia</taxon>
        <taxon>Flavobacteriales</taxon>
        <taxon>Flavobacteriaceae</taxon>
        <taxon>Mangrovimonas</taxon>
    </lineage>
</organism>
<name>A0A084THW9_9FLAO</name>
<proteinExistence type="predicted"/>
<dbReference type="AlphaFoldDB" id="A0A084THW9"/>
<dbReference type="Proteomes" id="UP000028521">
    <property type="component" value="Unassembled WGS sequence"/>
</dbReference>
<accession>A0A084THW9</accession>
<evidence type="ECO:0000313" key="3">
    <source>
        <dbReference type="Proteomes" id="UP000028521"/>
    </source>
</evidence>
<feature type="chain" id="PRO_5001782523" evidence="1">
    <location>
        <begin position="25"/>
        <end position="243"/>
    </location>
</feature>
<dbReference type="OrthoDB" id="1187639at2"/>
<dbReference type="EMBL" id="JPFK01000008">
    <property type="protein sequence ID" value="KFB00305.1"/>
    <property type="molecule type" value="Genomic_DNA"/>
</dbReference>
<evidence type="ECO:0000313" key="2">
    <source>
        <dbReference type="EMBL" id="KFB00305.1"/>
    </source>
</evidence>
<keyword evidence="1" id="KW-0732">Signal</keyword>
<feature type="signal peptide" evidence="1">
    <location>
        <begin position="1"/>
        <end position="24"/>
    </location>
</feature>
<reference evidence="2 3" key="1">
    <citation type="journal article" date="2014" name="Genome Announc.">
        <title>Draft Genome Sequence of the Algicidal Bacterium Mangrovimonas yunxiaonensis Strain LY01.</title>
        <authorList>
            <person name="Li Y."/>
            <person name="Zhu H."/>
            <person name="Li C."/>
            <person name="Zhang H."/>
            <person name="Chen Z."/>
            <person name="Zheng W."/>
            <person name="Xu H."/>
            <person name="Zheng T."/>
        </authorList>
    </citation>
    <scope>NUCLEOTIDE SEQUENCE [LARGE SCALE GENOMIC DNA]</scope>
    <source>
        <strain evidence="2 3">LY01</strain>
    </source>
</reference>
<reference evidence="3" key="2">
    <citation type="submission" date="2014-07" db="EMBL/GenBank/DDBJ databases">
        <title>Genome sequence of Mangrovimonas yunxiaonensis.</title>
        <authorList>
            <person name="Li Y."/>
            <person name="Zheng T."/>
        </authorList>
    </citation>
    <scope>NUCLEOTIDE SEQUENCE [LARGE SCALE GENOMIC DNA]</scope>
    <source>
        <strain evidence="3">LY01</strain>
    </source>
</reference>
<dbReference type="eggNOG" id="ENOG5032ZKA">
    <property type="taxonomic scope" value="Bacteria"/>
</dbReference>
<keyword evidence="3" id="KW-1185">Reference proteome</keyword>
<dbReference type="RefSeq" id="WP_036123546.1">
    <property type="nucleotide sequence ID" value="NZ_BMET01000003.1"/>
</dbReference>
<sequence>MKPRFTFLNSSIMLAVLFCLPTAAQNNDVNSYYAAFDAIISHENTPLYNGLRYVDAFRATKEKHRYFKHYDFLKGNVVYNGQPYFNLDLKYDLYEDVLITRLNGDKDYFNMVFTPLNVSEFNIENHKFINFHDNKSLAEIGINGYLEQAYIGERVSLYIKHYTPKREELENKKINHLFNKKSLYILLKDGVFYNVSSKRHLKSLHLITKKALNDFYSSNHSLYKAHEDKFMVKLISFIDNNLK</sequence>